<dbReference type="AlphaFoldDB" id="A0AAV2HUW2"/>
<accession>A0AAV2HUW2</accession>
<protein>
    <recommendedName>
        <fullName evidence="4">Ig-like domain-containing protein</fullName>
    </recommendedName>
</protein>
<name>A0AAV2HUW2_LYMST</name>
<organism evidence="2 3">
    <name type="scientific">Lymnaea stagnalis</name>
    <name type="common">Great pond snail</name>
    <name type="synonym">Helix stagnalis</name>
    <dbReference type="NCBI Taxonomy" id="6523"/>
    <lineage>
        <taxon>Eukaryota</taxon>
        <taxon>Metazoa</taxon>
        <taxon>Spiralia</taxon>
        <taxon>Lophotrochozoa</taxon>
        <taxon>Mollusca</taxon>
        <taxon>Gastropoda</taxon>
        <taxon>Heterobranchia</taxon>
        <taxon>Euthyneura</taxon>
        <taxon>Panpulmonata</taxon>
        <taxon>Hygrophila</taxon>
        <taxon>Lymnaeoidea</taxon>
        <taxon>Lymnaeidae</taxon>
        <taxon>Lymnaea</taxon>
    </lineage>
</organism>
<dbReference type="EMBL" id="CAXITT010000255">
    <property type="protein sequence ID" value="CAL1537235.1"/>
    <property type="molecule type" value="Genomic_DNA"/>
</dbReference>
<dbReference type="Gene3D" id="2.60.40.10">
    <property type="entry name" value="Immunoglobulins"/>
    <property type="match status" value="1"/>
</dbReference>
<evidence type="ECO:0000256" key="1">
    <source>
        <dbReference type="SAM" id="Phobius"/>
    </source>
</evidence>
<feature type="non-terminal residue" evidence="2">
    <location>
        <position position="1"/>
    </location>
</feature>
<gene>
    <name evidence="2" type="ORF">GSLYS_00011148001</name>
</gene>
<keyword evidence="3" id="KW-1185">Reference proteome</keyword>
<sequence length="229" mass="25540">TYKEQQKKTCNMIRLKTLTWSYPFLICLTLPLTLGLDPILDKMEVKDGDRFSMTCDVNRIVDGVTRCMLMMLQLFYNKPLESAKLLTHYDGTPTKPNVPDGRNWTFEFTKSATNKLDETQVKLMVNDAKCSDAGFYTCECFGSSMEPFFTISELKRSPTCDLTTSKAVTSVAATKKPTNASVNLGSPKIFFLILLAVVVVEMKCHVNRGLPASRGVERLNSTEGGTCSE</sequence>
<keyword evidence="1" id="KW-0472">Membrane</keyword>
<keyword evidence="1" id="KW-1133">Transmembrane helix</keyword>
<feature type="transmembrane region" description="Helical" evidence="1">
    <location>
        <begin position="20"/>
        <end position="40"/>
    </location>
</feature>
<dbReference type="InterPro" id="IPR036179">
    <property type="entry name" value="Ig-like_dom_sf"/>
</dbReference>
<keyword evidence="1" id="KW-0812">Transmembrane</keyword>
<evidence type="ECO:0000313" key="2">
    <source>
        <dbReference type="EMBL" id="CAL1537235.1"/>
    </source>
</evidence>
<evidence type="ECO:0000313" key="3">
    <source>
        <dbReference type="Proteomes" id="UP001497497"/>
    </source>
</evidence>
<evidence type="ECO:0008006" key="4">
    <source>
        <dbReference type="Google" id="ProtNLM"/>
    </source>
</evidence>
<proteinExistence type="predicted"/>
<dbReference type="SUPFAM" id="SSF48726">
    <property type="entry name" value="Immunoglobulin"/>
    <property type="match status" value="1"/>
</dbReference>
<reference evidence="2 3" key="1">
    <citation type="submission" date="2024-04" db="EMBL/GenBank/DDBJ databases">
        <authorList>
            <consortium name="Genoscope - CEA"/>
            <person name="William W."/>
        </authorList>
    </citation>
    <scope>NUCLEOTIDE SEQUENCE [LARGE SCALE GENOMIC DNA]</scope>
</reference>
<comment type="caution">
    <text evidence="2">The sequence shown here is derived from an EMBL/GenBank/DDBJ whole genome shotgun (WGS) entry which is preliminary data.</text>
</comment>
<dbReference type="InterPro" id="IPR013783">
    <property type="entry name" value="Ig-like_fold"/>
</dbReference>
<dbReference type="Proteomes" id="UP001497497">
    <property type="component" value="Unassembled WGS sequence"/>
</dbReference>